<dbReference type="InterPro" id="IPR036457">
    <property type="entry name" value="PPM-type-like_dom_sf"/>
</dbReference>
<dbReference type="GO" id="GO:0046872">
    <property type="term" value="F:metal ion binding"/>
    <property type="evidence" value="ECO:0007669"/>
    <property type="project" value="UniProtKB-UniRule"/>
</dbReference>
<comment type="cofactor">
    <cofactor evidence="2 10">
        <name>Mg(2+)</name>
        <dbReference type="ChEBI" id="CHEBI:18420"/>
    </cofactor>
</comment>
<evidence type="ECO:0000259" key="11">
    <source>
        <dbReference type="PROSITE" id="PS51746"/>
    </source>
</evidence>
<evidence type="ECO:0000256" key="6">
    <source>
        <dbReference type="ARBA" id="ARBA00022842"/>
    </source>
</evidence>
<dbReference type="PROSITE" id="PS51746">
    <property type="entry name" value="PPM_2"/>
    <property type="match status" value="1"/>
</dbReference>
<dbReference type="PANTHER" id="PTHR12320:SF39">
    <property type="entry name" value="PROTEIN PHOSPHATASE"/>
    <property type="match status" value="1"/>
</dbReference>
<feature type="domain" description="PPM-type phosphatase" evidence="11">
    <location>
        <begin position="54"/>
        <end position="293"/>
    </location>
</feature>
<keyword evidence="6 10" id="KW-0460">Magnesium</keyword>
<keyword evidence="7 10" id="KW-0904">Protein phosphatase</keyword>
<dbReference type="GeneTree" id="ENSGT00390000011937"/>
<comment type="catalytic activity">
    <reaction evidence="9 10">
        <text>O-phospho-L-threonyl-[protein] + H2O = L-threonyl-[protein] + phosphate</text>
        <dbReference type="Rhea" id="RHEA:47004"/>
        <dbReference type="Rhea" id="RHEA-COMP:11060"/>
        <dbReference type="Rhea" id="RHEA-COMP:11605"/>
        <dbReference type="ChEBI" id="CHEBI:15377"/>
        <dbReference type="ChEBI" id="CHEBI:30013"/>
        <dbReference type="ChEBI" id="CHEBI:43474"/>
        <dbReference type="ChEBI" id="CHEBI:61977"/>
        <dbReference type="EC" id="3.1.3.16"/>
    </reaction>
</comment>
<evidence type="ECO:0000256" key="3">
    <source>
        <dbReference type="ARBA" id="ARBA00006702"/>
    </source>
</evidence>
<evidence type="ECO:0000256" key="4">
    <source>
        <dbReference type="ARBA" id="ARBA00022723"/>
    </source>
</evidence>
<accession>A0A8C5B0Z5</accession>
<evidence type="ECO:0000256" key="7">
    <source>
        <dbReference type="ARBA" id="ARBA00022912"/>
    </source>
</evidence>
<reference evidence="12" key="2">
    <citation type="submission" date="2025-09" db="UniProtKB">
        <authorList>
            <consortium name="Ensembl"/>
        </authorList>
    </citation>
    <scope>IDENTIFICATION</scope>
</reference>
<name>A0A8C5B0Z5_GADMO</name>
<protein>
    <recommendedName>
        <fullName evidence="10">Protein phosphatase</fullName>
        <ecNumber evidence="10">3.1.3.16</ecNumber>
    </recommendedName>
</protein>
<evidence type="ECO:0000313" key="13">
    <source>
        <dbReference type="Proteomes" id="UP000694546"/>
    </source>
</evidence>
<dbReference type="EC" id="3.1.3.16" evidence="10"/>
<evidence type="ECO:0000256" key="2">
    <source>
        <dbReference type="ARBA" id="ARBA00001946"/>
    </source>
</evidence>
<keyword evidence="4 10" id="KW-0479">Metal-binding</keyword>
<proteinExistence type="inferred from homology"/>
<dbReference type="GO" id="GO:0004722">
    <property type="term" value="F:protein serine/threonine phosphatase activity"/>
    <property type="evidence" value="ECO:0007669"/>
    <property type="project" value="UniProtKB-EC"/>
</dbReference>
<keyword evidence="5 10" id="KW-0378">Hydrolase</keyword>
<dbReference type="InterPro" id="IPR039123">
    <property type="entry name" value="PPTC7"/>
</dbReference>
<dbReference type="FunFam" id="3.60.40.10:FF:000009">
    <property type="entry name" value="Blast:Protein phosphatase PTC7 homolog"/>
    <property type="match status" value="1"/>
</dbReference>
<comment type="cofactor">
    <cofactor evidence="1 10">
        <name>Mn(2+)</name>
        <dbReference type="ChEBI" id="CHEBI:29035"/>
    </cofactor>
</comment>
<organism evidence="12 13">
    <name type="scientific">Gadus morhua</name>
    <name type="common">Atlantic cod</name>
    <dbReference type="NCBI Taxonomy" id="8049"/>
    <lineage>
        <taxon>Eukaryota</taxon>
        <taxon>Metazoa</taxon>
        <taxon>Chordata</taxon>
        <taxon>Craniata</taxon>
        <taxon>Vertebrata</taxon>
        <taxon>Euteleostomi</taxon>
        <taxon>Actinopterygii</taxon>
        <taxon>Neopterygii</taxon>
        <taxon>Teleostei</taxon>
        <taxon>Neoteleostei</taxon>
        <taxon>Acanthomorphata</taxon>
        <taxon>Zeiogadaria</taxon>
        <taxon>Gadariae</taxon>
        <taxon>Gadiformes</taxon>
        <taxon>Gadoidei</taxon>
        <taxon>Gadidae</taxon>
        <taxon>Gadus</taxon>
    </lineage>
</organism>
<comment type="catalytic activity">
    <reaction evidence="10">
        <text>O-phospho-L-seryl-[protein] + H2O = L-seryl-[protein] + phosphate</text>
        <dbReference type="Rhea" id="RHEA:20629"/>
        <dbReference type="Rhea" id="RHEA-COMP:9863"/>
        <dbReference type="Rhea" id="RHEA-COMP:11604"/>
        <dbReference type="ChEBI" id="CHEBI:15377"/>
        <dbReference type="ChEBI" id="CHEBI:29999"/>
        <dbReference type="ChEBI" id="CHEBI:43474"/>
        <dbReference type="ChEBI" id="CHEBI:83421"/>
        <dbReference type="EC" id="3.1.3.16"/>
    </reaction>
</comment>
<dbReference type="InterPro" id="IPR001932">
    <property type="entry name" value="PPM-type_phosphatase-like_dom"/>
</dbReference>
<dbReference type="SMART" id="SM00332">
    <property type="entry name" value="PP2Cc"/>
    <property type="match status" value="1"/>
</dbReference>
<dbReference type="PANTHER" id="PTHR12320">
    <property type="entry name" value="PROTEIN PHOSPHATASE 2C"/>
    <property type="match status" value="1"/>
</dbReference>
<sequence length="314" mass="34432">MFIYSDRSEIISILVYGLLVHKFSTSSKINTNRSVRMSKGIFSSCQGPLETDSTTHSKHISCMFYISSQGVADGVGGWRDYGVDPSQFSATLMRTCERLVKEGRFVPSQPVGILTSGYYELLQNKVPLLGSSTACIVVLDRRSHQLHTCNLGDSGFLVVRGGEVVHRSDEQQHYFNTPFQLSIAPPGVEGVVLSDSPDAADSASFDVQLGDIILTATDGLFDNMPDYMILRELKKLKTTNYDSVLQTAESIAKQAHDLAYDPNYMSPFAQFACDNGLNVRGETSDFFVTLGYSIGLSSGPIVGLHRGKMPSLHF</sequence>
<dbReference type="GO" id="GO:0005739">
    <property type="term" value="C:mitochondrion"/>
    <property type="evidence" value="ECO:0007669"/>
    <property type="project" value="TreeGrafter"/>
</dbReference>
<keyword evidence="13" id="KW-1185">Reference proteome</keyword>
<dbReference type="Pfam" id="PF07228">
    <property type="entry name" value="SpoIIE"/>
    <property type="match status" value="1"/>
</dbReference>
<dbReference type="SUPFAM" id="SSF81606">
    <property type="entry name" value="PP2C-like"/>
    <property type="match status" value="1"/>
</dbReference>
<evidence type="ECO:0000256" key="8">
    <source>
        <dbReference type="ARBA" id="ARBA00023211"/>
    </source>
</evidence>
<dbReference type="Gene3D" id="3.60.40.10">
    <property type="entry name" value="PPM-type phosphatase domain"/>
    <property type="match status" value="1"/>
</dbReference>
<reference evidence="12" key="1">
    <citation type="submission" date="2025-08" db="UniProtKB">
        <authorList>
            <consortium name="Ensembl"/>
        </authorList>
    </citation>
    <scope>IDENTIFICATION</scope>
</reference>
<dbReference type="Ensembl" id="ENSGMOT00000042728.1">
    <property type="protein sequence ID" value="ENSGMOP00000040234.1"/>
    <property type="gene ID" value="ENSGMOG00000010170.2"/>
</dbReference>
<dbReference type="Proteomes" id="UP000694546">
    <property type="component" value="Chromosome 4"/>
</dbReference>
<evidence type="ECO:0000313" key="12">
    <source>
        <dbReference type="Ensembl" id="ENSGMOP00000040234.1"/>
    </source>
</evidence>
<comment type="similarity">
    <text evidence="3 10">Belongs to the PP2C family.</text>
</comment>
<dbReference type="AlphaFoldDB" id="A0A8C5B0Z5"/>
<evidence type="ECO:0000256" key="1">
    <source>
        <dbReference type="ARBA" id="ARBA00001936"/>
    </source>
</evidence>
<evidence type="ECO:0000256" key="9">
    <source>
        <dbReference type="ARBA" id="ARBA00048336"/>
    </source>
</evidence>
<keyword evidence="8 10" id="KW-0464">Manganese</keyword>
<evidence type="ECO:0000256" key="10">
    <source>
        <dbReference type="RuleBase" id="RU366020"/>
    </source>
</evidence>
<evidence type="ECO:0000256" key="5">
    <source>
        <dbReference type="ARBA" id="ARBA00022801"/>
    </source>
</evidence>